<dbReference type="EMBL" id="MVGC01000079">
    <property type="protein sequence ID" value="RJE24481.1"/>
    <property type="molecule type" value="Genomic_DNA"/>
</dbReference>
<keyword evidence="4" id="KW-1185">Reference proteome</keyword>
<keyword evidence="1" id="KW-1133">Transmembrane helix</keyword>
<keyword evidence="1" id="KW-0472">Membrane</keyword>
<organism evidence="3 4">
    <name type="scientific">Aspergillus sclerotialis</name>
    <dbReference type="NCBI Taxonomy" id="2070753"/>
    <lineage>
        <taxon>Eukaryota</taxon>
        <taxon>Fungi</taxon>
        <taxon>Dikarya</taxon>
        <taxon>Ascomycota</taxon>
        <taxon>Pezizomycotina</taxon>
        <taxon>Eurotiomycetes</taxon>
        <taxon>Eurotiomycetidae</taxon>
        <taxon>Eurotiales</taxon>
        <taxon>Aspergillaceae</taxon>
        <taxon>Aspergillus</taxon>
        <taxon>Aspergillus subgen. Polypaecilum</taxon>
    </lineage>
</organism>
<feature type="transmembrane region" description="Helical" evidence="1">
    <location>
        <begin position="165"/>
        <end position="187"/>
    </location>
</feature>
<sequence>MTTTLETTPARLIDGYQHGDFAVKSMIVVLASVALYNALELLILLWTEFKHYNSVYFWAMLLSGALGVAPASIGTLMDISGTKPVWPILLLFTIGFYFMVPGQSVVLYSRLHLVLHNDLVLRCFRYFIIIGTALQLIPVTVLYFCAVYLQGPWNRAYTINQRQQVTWFCAQECVISVVFIIQTAKLIKKSPLLNKRRDIILYQLVAVNLVVIMMDAALLLLEYLGLSFLQVTLKPTIYSIKLKLEFFVLGRLTTAVRTCGSQSTCNGSVELVGFIN</sequence>
<name>A0A3A3A542_9EURO</name>
<evidence type="ECO:0000256" key="1">
    <source>
        <dbReference type="SAM" id="Phobius"/>
    </source>
</evidence>
<dbReference type="Proteomes" id="UP000266188">
    <property type="component" value="Unassembled WGS sequence"/>
</dbReference>
<feature type="transmembrane region" description="Helical" evidence="1">
    <location>
        <begin position="85"/>
        <end position="111"/>
    </location>
</feature>
<accession>A0A3A3A542</accession>
<feature type="transmembrane region" description="Helical" evidence="1">
    <location>
        <begin position="123"/>
        <end position="149"/>
    </location>
</feature>
<dbReference type="PANTHER" id="PTHR37013:SF5">
    <property type="entry name" value="INTEGRAL MEMBRANE PROTEIN"/>
    <property type="match status" value="1"/>
</dbReference>
<gene>
    <name evidence="3" type="ORF">PHISCL_03173</name>
</gene>
<dbReference type="AlphaFoldDB" id="A0A3A3A542"/>
<dbReference type="Pfam" id="PF24802">
    <property type="entry name" value="DUF7703"/>
    <property type="match status" value="1"/>
</dbReference>
<reference evidence="4" key="1">
    <citation type="submission" date="2017-02" db="EMBL/GenBank/DDBJ databases">
        <authorList>
            <person name="Tafer H."/>
            <person name="Lopandic K."/>
        </authorList>
    </citation>
    <scope>NUCLEOTIDE SEQUENCE [LARGE SCALE GENOMIC DNA]</scope>
    <source>
        <strain evidence="4">CBS 366.77</strain>
    </source>
</reference>
<comment type="caution">
    <text evidence="3">The sequence shown here is derived from an EMBL/GenBank/DDBJ whole genome shotgun (WGS) entry which is preliminary data.</text>
</comment>
<dbReference type="InterPro" id="IPR056120">
    <property type="entry name" value="DUF7703"/>
</dbReference>
<evidence type="ECO:0000259" key="2">
    <source>
        <dbReference type="Pfam" id="PF24802"/>
    </source>
</evidence>
<feature type="transmembrane region" description="Helical" evidence="1">
    <location>
        <begin position="55"/>
        <end position="73"/>
    </location>
</feature>
<feature type="transmembrane region" description="Helical" evidence="1">
    <location>
        <begin position="199"/>
        <end position="221"/>
    </location>
</feature>
<dbReference type="OrthoDB" id="4506617at2759"/>
<feature type="transmembrane region" description="Helical" evidence="1">
    <location>
        <begin position="26"/>
        <end position="46"/>
    </location>
</feature>
<protein>
    <recommendedName>
        <fullName evidence="2">DUF7703 domain-containing protein</fullName>
    </recommendedName>
</protein>
<dbReference type="PANTHER" id="PTHR37013">
    <property type="entry name" value="INTEGRAL MEMBRANE PROTEIN (AFU_ORTHOLOGUE AFUA_1G05950)-RELATED"/>
    <property type="match status" value="1"/>
</dbReference>
<keyword evidence="1" id="KW-0812">Transmembrane</keyword>
<proteinExistence type="predicted"/>
<evidence type="ECO:0000313" key="3">
    <source>
        <dbReference type="EMBL" id="RJE24481.1"/>
    </source>
</evidence>
<feature type="domain" description="DUF7703" evidence="2">
    <location>
        <begin position="25"/>
        <end position="265"/>
    </location>
</feature>
<evidence type="ECO:0000313" key="4">
    <source>
        <dbReference type="Proteomes" id="UP000266188"/>
    </source>
</evidence>